<reference evidence="3" key="2">
    <citation type="submission" date="2013-04" db="EMBL/GenBank/DDBJ databases">
        <title>Bisphenol A degrading Sphingobium sp. strain BiD32.</title>
        <authorList>
            <person name="Nielsen J.L."/>
            <person name="Zhou N.A."/>
            <person name="Kjeldal H."/>
        </authorList>
    </citation>
    <scope>NUCLEOTIDE SEQUENCE [LARGE SCALE GENOMIC DNA]</scope>
    <source>
        <strain evidence="3">BiD32</strain>
    </source>
</reference>
<evidence type="ECO:0000313" key="3">
    <source>
        <dbReference type="Proteomes" id="UP000013201"/>
    </source>
</evidence>
<feature type="compositionally biased region" description="Basic and acidic residues" evidence="1">
    <location>
        <begin position="414"/>
        <end position="433"/>
    </location>
</feature>
<keyword evidence="3" id="KW-1185">Reference proteome</keyword>
<evidence type="ECO:0000256" key="1">
    <source>
        <dbReference type="SAM" id="MobiDB-lite"/>
    </source>
</evidence>
<organism evidence="2 3">
    <name type="scientific">Sphingobium indicum BiD32</name>
    <dbReference type="NCBI Taxonomy" id="1301087"/>
    <lineage>
        <taxon>Bacteria</taxon>
        <taxon>Pseudomonadati</taxon>
        <taxon>Pseudomonadota</taxon>
        <taxon>Alphaproteobacteria</taxon>
        <taxon>Sphingomonadales</taxon>
        <taxon>Sphingomonadaceae</taxon>
        <taxon>Sphingobium</taxon>
    </lineage>
</organism>
<reference evidence="2 3" key="1">
    <citation type="submission" date="2013-03" db="EMBL/GenBank/DDBJ databases">
        <authorList>
            <person name="Le V."/>
        </authorList>
    </citation>
    <scope>NUCLEOTIDE SEQUENCE [LARGE SCALE GENOMIC DNA]</scope>
    <source>
        <strain evidence="2 3">BiD32</strain>
    </source>
</reference>
<name>N1MPD7_9SPHN</name>
<feature type="region of interest" description="Disordered" evidence="1">
    <location>
        <begin position="406"/>
        <end position="487"/>
    </location>
</feature>
<gene>
    <name evidence="2" type="ORF">EBBID32_18580</name>
</gene>
<accession>N1MPD7</accession>
<protein>
    <submittedName>
        <fullName evidence="2">Uncharacterized protein</fullName>
    </submittedName>
</protein>
<comment type="caution">
    <text evidence="2">The sequence shown here is derived from an EMBL/GenBank/DDBJ whole genome shotgun (WGS) entry which is preliminary data.</text>
</comment>
<proteinExistence type="predicted"/>
<evidence type="ECO:0000313" key="2">
    <source>
        <dbReference type="EMBL" id="CCW17517.1"/>
    </source>
</evidence>
<dbReference type="Proteomes" id="UP000013201">
    <property type="component" value="Unassembled WGS sequence"/>
</dbReference>
<dbReference type="EMBL" id="CAVK010000084">
    <property type="protein sequence ID" value="CCW17517.1"/>
    <property type="molecule type" value="Genomic_DNA"/>
</dbReference>
<feature type="compositionally biased region" description="Basic and acidic residues" evidence="1">
    <location>
        <begin position="440"/>
        <end position="453"/>
    </location>
</feature>
<sequence length="500" mass="52953">MGEDGIGTRRDRRIGFGQFDQRNFRRAERQAQILGHGRGDAEVTGDLDDIVDADLLRQADGGDVARRGEGLTQADAAAIFAAMIGRAVAAGGDRCVVDHILRRHARAESGEINEQLEGGPRLAFGLHGAVEAAPGVILPADHGDDAAVGLHRHQRRLRPAQRRAADRGFGEALDAPVERGVDLLFAIDRARPIPRIGQHPIGEIGAGGGVGGFADVEPGGREGVAFRLCDVASVHHRLRHQRGAGAGAFQVAGRGKARGRLEQARQQRGLRNGQPFGRAVEIMERGGAQAVHIVAEIDVGEIPFEDLILGQPGFEPEGDHRLARLAAHGTVAGEEHALGELLGDGAAALRRSVRPEIMPGGAGDAARIDTPMAVEAPVLYRHEGLGHMGGQLGDRDRRVDHRAAPGDQVAILRHQADAGRGDRPERAGERRGDGQPADQQHQDGETSRDDPAENLHPASPGRGRSEGAGRPGAKFARGQRGRVGGAGRIGHRFSHAVLFA</sequence>
<dbReference type="AlphaFoldDB" id="N1MPD7"/>